<dbReference type="GO" id="GO:1902388">
    <property type="term" value="F:ceramide 1-phosphate transfer activity"/>
    <property type="evidence" value="ECO:0007669"/>
    <property type="project" value="TreeGrafter"/>
</dbReference>
<proteinExistence type="predicted"/>
<sequence length="223" mass="25159">MKRKREGFEKKSSEIRSAIDELSSVVRVKPAGVHQDTALIPLKPFLSTCNLLLQVLDKIGPTMAVLRQDVHQNIQRLEKVCESDPLIYSNLIEILKKEDSDGTARNPTSSARALLWLTRSMDFAVALLEKLTKEADLPIEQAVESSYDIALKPWHGWIASAAYRVALKLIPDRKTFICLLMAGYEDHDKLEVDVQSLVSLLLPLLDDIHSILRSFRLDKLKST</sequence>
<organism evidence="2 3">
    <name type="scientific">Protea cynaroides</name>
    <dbReference type="NCBI Taxonomy" id="273540"/>
    <lineage>
        <taxon>Eukaryota</taxon>
        <taxon>Viridiplantae</taxon>
        <taxon>Streptophyta</taxon>
        <taxon>Embryophyta</taxon>
        <taxon>Tracheophyta</taxon>
        <taxon>Spermatophyta</taxon>
        <taxon>Magnoliopsida</taxon>
        <taxon>Proteales</taxon>
        <taxon>Proteaceae</taxon>
        <taxon>Protea</taxon>
    </lineage>
</organism>
<gene>
    <name evidence="2" type="ORF">NE237_028378</name>
</gene>
<reference evidence="2" key="1">
    <citation type="journal article" date="2023" name="Plant J.">
        <title>The genome of the king protea, Protea cynaroides.</title>
        <authorList>
            <person name="Chang J."/>
            <person name="Duong T.A."/>
            <person name="Schoeman C."/>
            <person name="Ma X."/>
            <person name="Roodt D."/>
            <person name="Barker N."/>
            <person name="Li Z."/>
            <person name="Van de Peer Y."/>
            <person name="Mizrachi E."/>
        </authorList>
    </citation>
    <scope>NUCLEOTIDE SEQUENCE</scope>
    <source>
        <tissue evidence="2">Young leaves</tissue>
    </source>
</reference>
<dbReference type="Gene3D" id="1.10.3520.10">
    <property type="entry name" value="Glycolipid transfer protein"/>
    <property type="match status" value="1"/>
</dbReference>
<dbReference type="AlphaFoldDB" id="A0A9Q0GP97"/>
<dbReference type="InterPro" id="IPR036497">
    <property type="entry name" value="GLTP_sf"/>
</dbReference>
<dbReference type="GO" id="GO:1902387">
    <property type="term" value="F:ceramide 1-phosphate binding"/>
    <property type="evidence" value="ECO:0007669"/>
    <property type="project" value="TreeGrafter"/>
</dbReference>
<accession>A0A9Q0GP97</accession>
<keyword evidence="3" id="KW-1185">Reference proteome</keyword>
<evidence type="ECO:0000313" key="2">
    <source>
        <dbReference type="EMBL" id="KAJ4951546.1"/>
    </source>
</evidence>
<protein>
    <recommendedName>
        <fullName evidence="1">Glycolipid transfer protein domain-containing protein</fullName>
    </recommendedName>
</protein>
<dbReference type="SUPFAM" id="SSF110004">
    <property type="entry name" value="Glycolipid transfer protein, GLTP"/>
    <property type="match status" value="1"/>
</dbReference>
<name>A0A9Q0GP97_9MAGN</name>
<dbReference type="GO" id="GO:0005829">
    <property type="term" value="C:cytosol"/>
    <property type="evidence" value="ECO:0007669"/>
    <property type="project" value="TreeGrafter"/>
</dbReference>
<dbReference type="GO" id="GO:0016020">
    <property type="term" value="C:membrane"/>
    <property type="evidence" value="ECO:0007669"/>
    <property type="project" value="TreeGrafter"/>
</dbReference>
<dbReference type="InterPro" id="IPR014830">
    <property type="entry name" value="Glycolipid_transfer_prot_dom"/>
</dbReference>
<evidence type="ECO:0000313" key="3">
    <source>
        <dbReference type="Proteomes" id="UP001141806"/>
    </source>
</evidence>
<comment type="caution">
    <text evidence="2">The sequence shown here is derived from an EMBL/GenBank/DDBJ whole genome shotgun (WGS) entry which is preliminary data.</text>
</comment>
<dbReference type="PANTHER" id="PTHR10219">
    <property type="entry name" value="GLYCOLIPID TRANSFER PROTEIN-RELATED"/>
    <property type="match status" value="1"/>
</dbReference>
<dbReference type="Proteomes" id="UP001141806">
    <property type="component" value="Unassembled WGS sequence"/>
</dbReference>
<dbReference type="OrthoDB" id="205255at2759"/>
<dbReference type="PANTHER" id="PTHR10219:SF34">
    <property type="entry name" value="GLYCOLIPID TRANSFER PROTEIN 3"/>
    <property type="match status" value="1"/>
</dbReference>
<dbReference type="Pfam" id="PF08718">
    <property type="entry name" value="GLTP"/>
    <property type="match status" value="1"/>
</dbReference>
<evidence type="ECO:0000259" key="1">
    <source>
        <dbReference type="Pfam" id="PF08718"/>
    </source>
</evidence>
<feature type="domain" description="Glycolipid transfer protein" evidence="1">
    <location>
        <begin position="40"/>
        <end position="180"/>
    </location>
</feature>
<dbReference type="EMBL" id="JAMYWD010000012">
    <property type="protein sequence ID" value="KAJ4951546.1"/>
    <property type="molecule type" value="Genomic_DNA"/>
</dbReference>